<proteinExistence type="predicted"/>
<gene>
    <name evidence="2" type="ORF">V6N11_060131</name>
</gene>
<dbReference type="PANTHER" id="PTHR34427">
    <property type="entry name" value="DUF4283 DOMAIN PROTEIN"/>
    <property type="match status" value="1"/>
</dbReference>
<keyword evidence="3" id="KW-1185">Reference proteome</keyword>
<dbReference type="EMBL" id="JBBPBN010000084">
    <property type="protein sequence ID" value="KAK8982810.1"/>
    <property type="molecule type" value="Genomic_DNA"/>
</dbReference>
<dbReference type="Proteomes" id="UP001396334">
    <property type="component" value="Unassembled WGS sequence"/>
</dbReference>
<accession>A0ABR2P300</accession>
<feature type="compositionally biased region" description="Basic residues" evidence="1">
    <location>
        <begin position="1"/>
        <end position="15"/>
    </location>
</feature>
<evidence type="ECO:0000313" key="3">
    <source>
        <dbReference type="Proteomes" id="UP001396334"/>
    </source>
</evidence>
<evidence type="ECO:0000313" key="2">
    <source>
        <dbReference type="EMBL" id="KAK8982810.1"/>
    </source>
</evidence>
<reference evidence="2 3" key="1">
    <citation type="journal article" date="2024" name="G3 (Bethesda)">
        <title>Genome assembly of Hibiscus sabdariffa L. provides insights into metabolisms of medicinal natural products.</title>
        <authorList>
            <person name="Kim T."/>
        </authorList>
    </citation>
    <scope>NUCLEOTIDE SEQUENCE [LARGE SCALE GENOMIC DNA]</scope>
    <source>
        <strain evidence="2">TK-2024</strain>
        <tissue evidence="2">Old leaves</tissue>
    </source>
</reference>
<name>A0ABR2P300_9ROSI</name>
<dbReference type="PANTHER" id="PTHR34427:SF5">
    <property type="entry name" value="DUF4283 DOMAIN-CONTAINING PROTEIN"/>
    <property type="match status" value="1"/>
</dbReference>
<organism evidence="2 3">
    <name type="scientific">Hibiscus sabdariffa</name>
    <name type="common">roselle</name>
    <dbReference type="NCBI Taxonomy" id="183260"/>
    <lineage>
        <taxon>Eukaryota</taxon>
        <taxon>Viridiplantae</taxon>
        <taxon>Streptophyta</taxon>
        <taxon>Embryophyta</taxon>
        <taxon>Tracheophyta</taxon>
        <taxon>Spermatophyta</taxon>
        <taxon>Magnoliopsida</taxon>
        <taxon>eudicotyledons</taxon>
        <taxon>Gunneridae</taxon>
        <taxon>Pentapetalae</taxon>
        <taxon>rosids</taxon>
        <taxon>malvids</taxon>
        <taxon>Malvales</taxon>
        <taxon>Malvaceae</taxon>
        <taxon>Malvoideae</taxon>
        <taxon>Hibiscus</taxon>
    </lineage>
</organism>
<protein>
    <recommendedName>
        <fullName evidence="4">DUF4283 domain-containing protein</fullName>
    </recommendedName>
</protein>
<sequence length="450" mass="51267">MNGNRRSYRRKKRSPSKSDTKLDHQSDVAIILGVIDVDKLAILESCTVGFCNNAQSIRELAISFRDASCSDFNVMRISGSMVLLMFESAEIRTKILNEKSLNPWLDNVMVWHPSLQIMTRRIWLSIRGISIHAWSEATFRNIATRWRILVDIDQDSLAPSSFETCRIQIETDWNSYIDEKFNLVVDSVLFMIQVMAIEEATGPKCECCCAIDVASEGNLSYSSKALEGELDTICKMGKINDTVVADSIDTLEGFVAEKLTQDRPKFNLDRMWLENRKDDTRILDLSVSTIPNKEGQDNRMEIVGIQNDIMYAEGHDNQFEIADIHNDILNVKGQDNRMEIADISNDILYAEGQDNQFDILNDENQSNSLGVFATQSDACELISRTGLRFKVPRNERNYATAVRELDTLDHQEVCLETEEALVEKRNTLRHECKYVMRGMPYEVCLLTDIG</sequence>
<evidence type="ECO:0008006" key="4">
    <source>
        <dbReference type="Google" id="ProtNLM"/>
    </source>
</evidence>
<evidence type="ECO:0000256" key="1">
    <source>
        <dbReference type="SAM" id="MobiDB-lite"/>
    </source>
</evidence>
<feature type="region of interest" description="Disordered" evidence="1">
    <location>
        <begin position="1"/>
        <end position="21"/>
    </location>
</feature>
<comment type="caution">
    <text evidence="2">The sequence shown here is derived from an EMBL/GenBank/DDBJ whole genome shotgun (WGS) entry which is preliminary data.</text>
</comment>